<keyword evidence="2" id="KW-0862">Zinc</keyword>
<reference evidence="3 4" key="1">
    <citation type="journal article" date="2017" name="ISME J.">
        <title>Energy and carbon metabolisms in a deep terrestrial subsurface fluid microbial community.</title>
        <authorList>
            <person name="Momper L."/>
            <person name="Jungbluth S.P."/>
            <person name="Lee M.D."/>
            <person name="Amend J.P."/>
        </authorList>
    </citation>
    <scope>NUCLEOTIDE SEQUENCE [LARGE SCALE GENOMIC DNA]</scope>
    <source>
        <strain evidence="3">SURF_17</strain>
    </source>
</reference>
<organism evidence="3 4">
    <name type="scientific">Candidatus Abyssobacteria bacterium SURF_17</name>
    <dbReference type="NCBI Taxonomy" id="2093361"/>
    <lineage>
        <taxon>Bacteria</taxon>
        <taxon>Pseudomonadati</taxon>
        <taxon>Candidatus Hydrogenedentota</taxon>
        <taxon>Candidatus Abyssobacteria</taxon>
    </lineage>
</organism>
<dbReference type="PANTHER" id="PTHR42763:SF2">
    <property type="entry name" value="ADP-GLUCOSE PHOSPHORYLASE"/>
    <property type="match status" value="1"/>
</dbReference>
<comment type="cofactor">
    <cofactor evidence="2">
        <name>Zn(2+)</name>
        <dbReference type="ChEBI" id="CHEBI:29105"/>
    </cofactor>
    <text evidence="2">Binds 1 zinc ion per subunit.</text>
</comment>
<dbReference type="GO" id="GO:0008270">
    <property type="term" value="F:zinc ion binding"/>
    <property type="evidence" value="ECO:0007669"/>
    <property type="project" value="InterPro"/>
</dbReference>
<feature type="binding site" evidence="2">
    <location>
        <position position="79"/>
    </location>
    <ligand>
        <name>Zn(2+)</name>
        <dbReference type="ChEBI" id="CHEBI:29105"/>
    </ligand>
</feature>
<sequence length="342" mass="38688">MMANWESDLFREITGSAAVLPPLAGTPSALKQFQKGAQIEQPVHRRKDYLTDTWCHLNLARATRPFTAPQLASQQENFCYFCPGNEHSTPRDVTTGGDTLSFGEESWTVRAFPNLYPWLTGHGNVVESPHHKVSLKDIDEEEQVSALIAIQRLCGNFEAKRLYPMVFKNQGWGASTPHTHWQYGALPYLPKRVACELATAHAFAQKWSVNIFDAIIEAEKKKAERFVSENEYVNIITPYAPRSNYETWLILKIPAPSLTSLDEEGIRSLAAAMTKLLRALYQQLSIDSLCMVIHQCAGEPDYRLHLEVLPYKHWAGAERGFEEYAVEVTPEQAAEFLRKHLG</sequence>
<dbReference type="Gene3D" id="3.30.428.10">
    <property type="entry name" value="HIT-like"/>
    <property type="match status" value="3"/>
</dbReference>
<dbReference type="InterPro" id="IPR036265">
    <property type="entry name" value="HIT-like_sf"/>
</dbReference>
<feature type="binding site" evidence="2">
    <location>
        <position position="82"/>
    </location>
    <ligand>
        <name>Zn(2+)</name>
        <dbReference type="ChEBI" id="CHEBI:29105"/>
    </ligand>
</feature>
<evidence type="ECO:0000256" key="2">
    <source>
        <dbReference type="PIRSR" id="PIRSR000808-3"/>
    </source>
</evidence>
<feature type="binding site" evidence="2">
    <location>
        <position position="178"/>
    </location>
    <ligand>
        <name>Zn(2+)</name>
        <dbReference type="ChEBI" id="CHEBI:29105"/>
    </ligand>
</feature>
<dbReference type="PIRSF" id="PIRSF000808">
    <property type="entry name" value="GalT"/>
    <property type="match status" value="1"/>
</dbReference>
<dbReference type="AlphaFoldDB" id="A0A419EZM1"/>
<gene>
    <name evidence="3" type="ORF">C4532_08370</name>
</gene>
<feature type="active site" description="Tele-UMP-histidine intermediate" evidence="1">
    <location>
        <position position="180"/>
    </location>
</feature>
<keyword evidence="2" id="KW-0479">Metal-binding</keyword>
<dbReference type="GO" id="GO:0008108">
    <property type="term" value="F:UDP-glucose:hexose-1-phosphate uridylyltransferase activity"/>
    <property type="evidence" value="ECO:0007669"/>
    <property type="project" value="InterPro"/>
</dbReference>
<dbReference type="PANTHER" id="PTHR42763">
    <property type="entry name" value="ADP-GLUCOSE PHOSPHORYLASE"/>
    <property type="match status" value="1"/>
</dbReference>
<proteinExistence type="predicted"/>
<dbReference type="Proteomes" id="UP000285961">
    <property type="component" value="Unassembled WGS sequence"/>
</dbReference>
<protein>
    <recommendedName>
        <fullName evidence="5">Galactose-1-phosphate uridylyltransferase</fullName>
    </recommendedName>
</protein>
<dbReference type="EMBL" id="QZKI01000063">
    <property type="protein sequence ID" value="RJP70937.1"/>
    <property type="molecule type" value="Genomic_DNA"/>
</dbReference>
<evidence type="ECO:0000256" key="1">
    <source>
        <dbReference type="PIRSR" id="PIRSR000808-1"/>
    </source>
</evidence>
<accession>A0A419EZM1</accession>
<dbReference type="GO" id="GO:0006012">
    <property type="term" value="P:galactose metabolic process"/>
    <property type="evidence" value="ECO:0007669"/>
    <property type="project" value="InterPro"/>
</dbReference>
<comment type="caution">
    <text evidence="3">The sequence shown here is derived from an EMBL/GenBank/DDBJ whole genome shotgun (WGS) entry which is preliminary data.</text>
</comment>
<evidence type="ECO:0008006" key="5">
    <source>
        <dbReference type="Google" id="ProtNLM"/>
    </source>
</evidence>
<evidence type="ECO:0000313" key="4">
    <source>
        <dbReference type="Proteomes" id="UP000285961"/>
    </source>
</evidence>
<feature type="binding site" evidence="2">
    <location>
        <position position="131"/>
    </location>
    <ligand>
        <name>Zn(2+)</name>
        <dbReference type="ChEBI" id="CHEBI:29105"/>
    </ligand>
</feature>
<dbReference type="SUPFAM" id="SSF54197">
    <property type="entry name" value="HIT-like"/>
    <property type="match status" value="2"/>
</dbReference>
<evidence type="ECO:0000313" key="3">
    <source>
        <dbReference type="EMBL" id="RJP70937.1"/>
    </source>
</evidence>
<name>A0A419EZM1_9BACT</name>
<dbReference type="InterPro" id="IPR053177">
    <property type="entry name" value="ADP-glucose_phosphorylase"/>
</dbReference>
<dbReference type="InterPro" id="IPR001937">
    <property type="entry name" value="GalP_UDPtransf1"/>
</dbReference>